<comment type="similarity">
    <text evidence="1 5">Belongs to the peptidase S8 family.</text>
</comment>
<reference evidence="8" key="1">
    <citation type="journal article" date="2021" name="Nat. Commun.">
        <title>Genetic determinants of endophytism in the Arabidopsis root mycobiome.</title>
        <authorList>
            <person name="Mesny F."/>
            <person name="Miyauchi S."/>
            <person name="Thiergart T."/>
            <person name="Pickel B."/>
            <person name="Atanasova L."/>
            <person name="Karlsson M."/>
            <person name="Huettel B."/>
            <person name="Barry K.W."/>
            <person name="Haridas S."/>
            <person name="Chen C."/>
            <person name="Bauer D."/>
            <person name="Andreopoulos W."/>
            <person name="Pangilinan J."/>
            <person name="LaButti K."/>
            <person name="Riley R."/>
            <person name="Lipzen A."/>
            <person name="Clum A."/>
            <person name="Drula E."/>
            <person name="Henrissat B."/>
            <person name="Kohler A."/>
            <person name="Grigoriev I.V."/>
            <person name="Martin F.M."/>
            <person name="Hacquard S."/>
        </authorList>
    </citation>
    <scope>NUCLEOTIDE SEQUENCE</scope>
    <source>
        <strain evidence="8">MPI-CAGE-CH-0243</strain>
    </source>
</reference>
<dbReference type="CDD" id="cd00306">
    <property type="entry name" value="Peptidases_S8_S53"/>
    <property type="match status" value="1"/>
</dbReference>
<dbReference type="Pfam" id="PF24476">
    <property type="entry name" value="DUF7580"/>
    <property type="match status" value="1"/>
</dbReference>
<dbReference type="Gene3D" id="3.40.50.200">
    <property type="entry name" value="Peptidase S8/S53 domain"/>
    <property type="match status" value="1"/>
</dbReference>
<dbReference type="OrthoDB" id="206201at2759"/>
<dbReference type="PANTHER" id="PTHR43399:SF4">
    <property type="entry name" value="CELL WALL-ASSOCIATED PROTEASE"/>
    <property type="match status" value="1"/>
</dbReference>
<dbReference type="PRINTS" id="PR00723">
    <property type="entry name" value="SUBTILISIN"/>
</dbReference>
<evidence type="ECO:0000256" key="4">
    <source>
        <dbReference type="ARBA" id="ARBA00022825"/>
    </source>
</evidence>
<dbReference type="GO" id="GO:0006508">
    <property type="term" value="P:proteolysis"/>
    <property type="evidence" value="ECO:0007669"/>
    <property type="project" value="UniProtKB-KW"/>
</dbReference>
<dbReference type="InterPro" id="IPR036852">
    <property type="entry name" value="Peptidase_S8/S53_dom_sf"/>
</dbReference>
<dbReference type="Proteomes" id="UP000700596">
    <property type="component" value="Unassembled WGS sequence"/>
</dbReference>
<dbReference type="PROSITE" id="PS51892">
    <property type="entry name" value="SUBTILASE"/>
    <property type="match status" value="1"/>
</dbReference>
<feature type="domain" description="Peptidase S8/S53" evidence="6">
    <location>
        <begin position="623"/>
        <end position="846"/>
    </location>
</feature>
<dbReference type="InterPro" id="IPR051048">
    <property type="entry name" value="Peptidase_S8/S53_subtilisin"/>
</dbReference>
<comment type="caution">
    <text evidence="8">The sequence shown here is derived from an EMBL/GenBank/DDBJ whole genome shotgun (WGS) entry which is preliminary data.</text>
</comment>
<feature type="domain" description="DUF7580" evidence="7">
    <location>
        <begin position="215"/>
        <end position="511"/>
    </location>
</feature>
<dbReference type="InterPro" id="IPR056002">
    <property type="entry name" value="DUF7580"/>
</dbReference>
<organism evidence="8 9">
    <name type="scientific">Dendryphion nanum</name>
    <dbReference type="NCBI Taxonomy" id="256645"/>
    <lineage>
        <taxon>Eukaryota</taxon>
        <taxon>Fungi</taxon>
        <taxon>Dikarya</taxon>
        <taxon>Ascomycota</taxon>
        <taxon>Pezizomycotina</taxon>
        <taxon>Dothideomycetes</taxon>
        <taxon>Pleosporomycetidae</taxon>
        <taxon>Pleosporales</taxon>
        <taxon>Torulaceae</taxon>
        <taxon>Dendryphion</taxon>
    </lineage>
</organism>
<evidence type="ECO:0000256" key="3">
    <source>
        <dbReference type="ARBA" id="ARBA00022801"/>
    </source>
</evidence>
<sequence>MYPAGPSAATATAPQFALKAVTKLQKEAQSLTSNTQQVLPQQVLREWKRLLLDVKTQLERPPLLGNTASKEPMSILDLLAALENLSRGSRHIVKPKVIFRVDDYPTLDGFVRGSVTAATVRSNILKWVHAQTGQLPFQRKYLKRSLEQFSASQSNLRGPPLSKLLDRRKGAVPDQDYSVYLRTLHCTLCSPRTIGCSDQFRANIALTRNRVPEDDAHSGVVFNAFFLHRHAEDLYQWKEARISVSIPSLQQRSRSPLSPGFCGIIRCPVQGTLLFDVSHNELTYAGIEMPEILDRIFLLQAPSVSLATVLEKDKLREDILLKTLLSYLLAKATWQFYDSPWIRGPWAKETVHFMRERRSCSSNDQEILTLIHKPIFATDLGAISPPPGSAVCNCNSSNNNIDDDEINLPMATHWYPSILALGVMLIEVELGEGIERHRSPESYDQNGGLIQNADHFTAVMITCSDDWKARHTYQAIKEIIQICLKGHRGQLGEDLSSVREKLYKWIVVPLGNLFREAWSQDQEPEAYLPHFITFNTDEFRPPTRQSADPVEVGSVADFGWRAETVVPVVEMPLNKAQDSFVLNNEASQTKHKNRRQKTDQWFRNFQLLLVKHGLLRPQRHERLKVAILDTGVALNQFPANSEDRLRLKDFENFTGSEMHQDPDGHGTHIASIILRLTKNCDLFIAKVTEDAKSVQRERVAKALVHAREKWKVNAISLSLGFSETTIPDYLGSEITKCLNSGIMVFASASNDGGEGSRTYPAKYERVICIHSSNWQGKNSGFNPGRLGENDNFSTVGEHIRPTWDPNTAEPVTAMTYKHGTSYATPVAVSIAAFMIAYIRKTMSHQQWRIEPWSPEGIIIVFRIMKKDMDRYDWISPTWFMNDTNEKLIQGQLIQNLCR</sequence>
<gene>
    <name evidence="8" type="ORF">B0J11DRAFT_505946</name>
</gene>
<evidence type="ECO:0000313" key="9">
    <source>
        <dbReference type="Proteomes" id="UP000700596"/>
    </source>
</evidence>
<dbReference type="InterPro" id="IPR015500">
    <property type="entry name" value="Peptidase_S8_subtilisin-rel"/>
</dbReference>
<evidence type="ECO:0000256" key="5">
    <source>
        <dbReference type="PROSITE-ProRule" id="PRU01240"/>
    </source>
</evidence>
<keyword evidence="4 5" id="KW-0720">Serine protease</keyword>
<evidence type="ECO:0000256" key="1">
    <source>
        <dbReference type="ARBA" id="ARBA00011073"/>
    </source>
</evidence>
<evidence type="ECO:0000259" key="6">
    <source>
        <dbReference type="Pfam" id="PF00082"/>
    </source>
</evidence>
<dbReference type="SUPFAM" id="SSF52743">
    <property type="entry name" value="Subtilisin-like"/>
    <property type="match status" value="1"/>
</dbReference>
<dbReference type="AlphaFoldDB" id="A0A9P9DY90"/>
<accession>A0A9P9DY90</accession>
<dbReference type="PANTHER" id="PTHR43399">
    <property type="entry name" value="SUBTILISIN-RELATED"/>
    <property type="match status" value="1"/>
</dbReference>
<keyword evidence="3 5" id="KW-0378">Hydrolase</keyword>
<dbReference type="InterPro" id="IPR000209">
    <property type="entry name" value="Peptidase_S8/S53_dom"/>
</dbReference>
<dbReference type="EMBL" id="JAGMWT010000006">
    <property type="protein sequence ID" value="KAH7127244.1"/>
    <property type="molecule type" value="Genomic_DNA"/>
</dbReference>
<keyword evidence="9" id="KW-1185">Reference proteome</keyword>
<dbReference type="Pfam" id="PF00082">
    <property type="entry name" value="Peptidase_S8"/>
    <property type="match status" value="1"/>
</dbReference>
<dbReference type="GO" id="GO:0004252">
    <property type="term" value="F:serine-type endopeptidase activity"/>
    <property type="evidence" value="ECO:0007669"/>
    <property type="project" value="UniProtKB-UniRule"/>
</dbReference>
<evidence type="ECO:0000313" key="8">
    <source>
        <dbReference type="EMBL" id="KAH7127244.1"/>
    </source>
</evidence>
<proteinExistence type="inferred from homology"/>
<keyword evidence="2 5" id="KW-0645">Protease</keyword>
<feature type="active site" description="Charge relay system" evidence="5">
    <location>
        <position position="665"/>
    </location>
</feature>
<feature type="active site" description="Charge relay system" evidence="5">
    <location>
        <position position="821"/>
    </location>
</feature>
<evidence type="ECO:0000256" key="2">
    <source>
        <dbReference type="ARBA" id="ARBA00022670"/>
    </source>
</evidence>
<name>A0A9P9DY90_9PLEO</name>
<feature type="active site" description="Charge relay system" evidence="5">
    <location>
        <position position="629"/>
    </location>
</feature>
<evidence type="ECO:0000259" key="7">
    <source>
        <dbReference type="Pfam" id="PF24476"/>
    </source>
</evidence>
<protein>
    <submittedName>
        <fullName evidence="8">Peptidase S8/S53 domain-containing protein</fullName>
    </submittedName>
</protein>